<proteinExistence type="inferred from homology"/>
<dbReference type="InterPro" id="IPR010078">
    <property type="entry name" value="PurR_Bsub"/>
</dbReference>
<evidence type="ECO:0000259" key="6">
    <source>
        <dbReference type="Pfam" id="PF00156"/>
    </source>
</evidence>
<dbReference type="SUPFAM" id="SSF46785">
    <property type="entry name" value="Winged helix' DNA-binding domain"/>
    <property type="match status" value="1"/>
</dbReference>
<dbReference type="NCBIfam" id="TIGR01743">
    <property type="entry name" value="purR_Bsub"/>
    <property type="match status" value="1"/>
</dbReference>
<feature type="domain" description="Bacterial purine repressor N-terminal" evidence="7">
    <location>
        <begin position="5"/>
        <end position="74"/>
    </location>
</feature>
<organism evidence="8 9">
    <name type="scientific">Lutispora saccharofermentans</name>
    <dbReference type="NCBI Taxonomy" id="3024236"/>
    <lineage>
        <taxon>Bacteria</taxon>
        <taxon>Bacillati</taxon>
        <taxon>Bacillota</taxon>
        <taxon>Clostridia</taxon>
        <taxon>Lutisporales</taxon>
        <taxon>Lutisporaceae</taxon>
        <taxon>Lutispora</taxon>
    </lineage>
</organism>
<dbReference type="InterPro" id="IPR015265">
    <property type="entry name" value="PuR_N"/>
</dbReference>
<dbReference type="InterPro" id="IPR050118">
    <property type="entry name" value="Pur/Pyrimidine_PRTase"/>
</dbReference>
<dbReference type="CDD" id="cd06223">
    <property type="entry name" value="PRTases_typeI"/>
    <property type="match status" value="1"/>
</dbReference>
<evidence type="ECO:0000313" key="8">
    <source>
        <dbReference type="EMBL" id="MCQ1530604.1"/>
    </source>
</evidence>
<gene>
    <name evidence="8" type="primary">purR</name>
    <name evidence="8" type="ORF">LJD61_13765</name>
</gene>
<dbReference type="PANTHER" id="PTHR43864:SF2">
    <property type="entry name" value="PUR OPERON REPRESSOR"/>
    <property type="match status" value="1"/>
</dbReference>
<evidence type="ECO:0000256" key="1">
    <source>
        <dbReference type="ARBA" id="ARBA00011738"/>
    </source>
</evidence>
<dbReference type="Gene3D" id="1.10.10.10">
    <property type="entry name" value="Winged helix-like DNA-binding domain superfamily/Winged helix DNA-binding domain"/>
    <property type="match status" value="1"/>
</dbReference>
<keyword evidence="4" id="KW-0804">Transcription</keyword>
<dbReference type="Gene3D" id="3.40.50.2020">
    <property type="match status" value="1"/>
</dbReference>
<evidence type="ECO:0000256" key="5">
    <source>
        <dbReference type="ARBA" id="ARBA00049656"/>
    </source>
</evidence>
<protein>
    <submittedName>
        <fullName evidence="8">Pur operon repressor</fullName>
    </submittedName>
</protein>
<evidence type="ECO:0000256" key="2">
    <source>
        <dbReference type="ARBA" id="ARBA00023015"/>
    </source>
</evidence>
<comment type="subunit">
    <text evidence="1">Homodimer.</text>
</comment>
<keyword evidence="9" id="KW-1185">Reference proteome</keyword>
<dbReference type="Pfam" id="PF09182">
    <property type="entry name" value="PuR_N"/>
    <property type="match status" value="1"/>
</dbReference>
<dbReference type="InterPro" id="IPR036390">
    <property type="entry name" value="WH_DNA-bd_sf"/>
</dbReference>
<dbReference type="InterPro" id="IPR029057">
    <property type="entry name" value="PRTase-like"/>
</dbReference>
<comment type="caution">
    <text evidence="8">The sequence shown here is derived from an EMBL/GenBank/DDBJ whole genome shotgun (WGS) entry which is preliminary data.</text>
</comment>
<sequence>MEKFKRNERVAGLIKILSDNPNNLFSLNYFSELFTAAKSTISEDIAAAKKIVEQISLGQIETISGAAGGVKYRPYVENGDAIGFLDELCEKLRDPKRIIPGNYIYMSDVIYDPRVSAKVGEIFATHFMNSGVEYVVTIETKGITLANMTARALNVPLVILRRENRVTEGSTVSINYVSGSTKRIQTMFVSKRAIPEGKKVLIIDDFMKAGGTAKGILDLMKEIKAEVCGIGVLMKTIEPKEKMVQDYISLLEVGEVDEHKGLINIYKDMLFS</sequence>
<dbReference type="RefSeq" id="WP_255228126.1">
    <property type="nucleotide sequence ID" value="NZ_JAJEKE010000013.1"/>
</dbReference>
<dbReference type="Proteomes" id="UP001651880">
    <property type="component" value="Unassembled WGS sequence"/>
</dbReference>
<reference evidence="8 9" key="1">
    <citation type="submission" date="2021-10" db="EMBL/GenBank/DDBJ databases">
        <title>Lutispora strain m25 sp. nov., a thermophilic, non-spore-forming bacterium isolated from a lab-scale methanogenic bioreactor digesting anaerobic sludge.</title>
        <authorList>
            <person name="El Houari A."/>
            <person name="Mcdonald J."/>
        </authorList>
    </citation>
    <scope>NUCLEOTIDE SEQUENCE [LARGE SCALE GENOMIC DNA]</scope>
    <source>
        <strain evidence="9">m25</strain>
    </source>
</reference>
<keyword evidence="3" id="KW-0238">DNA-binding</keyword>
<keyword evidence="2" id="KW-0805">Transcription regulation</keyword>
<dbReference type="EMBL" id="JAJEKE010000013">
    <property type="protein sequence ID" value="MCQ1530604.1"/>
    <property type="molecule type" value="Genomic_DNA"/>
</dbReference>
<evidence type="ECO:0000259" key="7">
    <source>
        <dbReference type="Pfam" id="PF09182"/>
    </source>
</evidence>
<dbReference type="InterPro" id="IPR000836">
    <property type="entry name" value="PRTase_dom"/>
</dbReference>
<name>A0ABT1NHQ0_9FIRM</name>
<dbReference type="Pfam" id="PF00156">
    <property type="entry name" value="Pribosyltran"/>
    <property type="match status" value="1"/>
</dbReference>
<dbReference type="SUPFAM" id="SSF53271">
    <property type="entry name" value="PRTase-like"/>
    <property type="match status" value="1"/>
</dbReference>
<evidence type="ECO:0000313" key="9">
    <source>
        <dbReference type="Proteomes" id="UP001651880"/>
    </source>
</evidence>
<comment type="similarity">
    <text evidence="5">Belongs to the purine/pyrimidine phosphoribosyltransferase family. PurR subfamily.</text>
</comment>
<dbReference type="PANTHER" id="PTHR43864">
    <property type="entry name" value="HYPOXANTHINE/GUANINE PHOSPHORIBOSYLTRANSFERASE"/>
    <property type="match status" value="1"/>
</dbReference>
<evidence type="ECO:0000256" key="3">
    <source>
        <dbReference type="ARBA" id="ARBA00023125"/>
    </source>
</evidence>
<evidence type="ECO:0000256" key="4">
    <source>
        <dbReference type="ARBA" id="ARBA00023163"/>
    </source>
</evidence>
<accession>A0ABT1NHQ0</accession>
<dbReference type="InterPro" id="IPR036388">
    <property type="entry name" value="WH-like_DNA-bd_sf"/>
</dbReference>
<feature type="domain" description="Phosphoribosyltransferase" evidence="6">
    <location>
        <begin position="110"/>
        <end position="250"/>
    </location>
</feature>